<dbReference type="RefSeq" id="WP_169075829.1">
    <property type="nucleotide sequence ID" value="NZ_JABBXH010000004.1"/>
</dbReference>
<proteinExistence type="predicted"/>
<evidence type="ECO:0000313" key="5">
    <source>
        <dbReference type="Proteomes" id="UP000568664"/>
    </source>
</evidence>
<comment type="caution">
    <text evidence="4">The sequence shown here is derived from an EMBL/GenBank/DDBJ whole genome shotgun (WGS) entry which is preliminary data.</text>
</comment>
<feature type="chain" id="PRO_5031374975" description="Carbohydrate binding family 9 domain-containing protein" evidence="1">
    <location>
        <begin position="23"/>
        <end position="771"/>
    </location>
</feature>
<dbReference type="GO" id="GO:0016052">
    <property type="term" value="P:carbohydrate catabolic process"/>
    <property type="evidence" value="ECO:0007669"/>
    <property type="project" value="InterPro"/>
</dbReference>
<dbReference type="Pfam" id="PF19313">
    <property type="entry name" value="DUF5916"/>
    <property type="match status" value="1"/>
</dbReference>
<sequence length="771" mass="89185">MFANSSKGLLFSIFLTPIFCFAQNTDEQAKQTIAIPYVDLPVVIDGELDEPIWQDAKVIQIDTVTSPYDNTPSPVKTEARIIDNGKYLSIAFIAYDPEPNKIIASIGKRDTKWLDDVIGIQLDPLNNRRVTYSFFVNPYGVQNDQTFNEVTGEANELWDGIWYSHGKLTEFGYQVELAIPYHILNFDQSKTTKQWPFELVRIFPRDKRLRISSIALDRDNVCWLCQYPMATGFEKATASNNIQITPSLVVNHNEQRDIYDNTADWQDDTDIDASLDVRWGITPKTTLYATLNPDFSTVESDEGQLNVNKKFSLFYDEKRAFFLENADYFDTLADLVYTRNIADPDYGVKFTSAEGDHSFGGFVSHDTETNFILSGNLSAKIAALNTESHSGVLRYLYDFNSDTTIGLVSTLRKADDYHNYVYGVDGRYRINSTTHFAFQLLNSDTKYPEMLFNDFCSINCSNNEQVLRSKKEKSFSDLAYQIELSHESEDWEFELAREWFGDEFRADLGFVNRIDYVDDEIRVARKLYQEDTNAFWSEMSFGAELSIQHNENGELINKENEVFFKTDGPLLSKFEISLIDADKVGLRLNDNTLKIDGNTDRFNEQQLVFYGAFRPTNKTFWSLEATIGDKIDYDNNRLGDVIDVTGNFTWYPNRHIELDIYQTYNELEADNKNVYTAHLTDFRFRYYFNVASSIKLSIVYQDIEYNPDNNPNSFFTEDERSLSTQLIYSYQLNPQTVFFVGYSDSSYEDDYIGKLKQEERTFFSKVSYAWR</sequence>
<protein>
    <recommendedName>
        <fullName evidence="6">Carbohydrate binding family 9 domain-containing protein</fullName>
    </recommendedName>
</protein>
<evidence type="ECO:0000259" key="3">
    <source>
        <dbReference type="Pfam" id="PF19313"/>
    </source>
</evidence>
<feature type="domain" description="DUF5916" evidence="3">
    <location>
        <begin position="261"/>
        <end position="343"/>
    </location>
</feature>
<organism evidence="4 5">
    <name type="scientific">Thalassotalea algicola</name>
    <dbReference type="NCBI Taxonomy" id="2716224"/>
    <lineage>
        <taxon>Bacteria</taxon>
        <taxon>Pseudomonadati</taxon>
        <taxon>Pseudomonadota</taxon>
        <taxon>Gammaproteobacteria</taxon>
        <taxon>Alteromonadales</taxon>
        <taxon>Colwelliaceae</taxon>
        <taxon>Thalassotalea</taxon>
    </lineage>
</organism>
<dbReference type="GO" id="GO:0004553">
    <property type="term" value="F:hydrolase activity, hydrolyzing O-glycosyl compounds"/>
    <property type="evidence" value="ECO:0007669"/>
    <property type="project" value="InterPro"/>
</dbReference>
<dbReference type="InterPro" id="IPR045670">
    <property type="entry name" value="DUF5916"/>
</dbReference>
<evidence type="ECO:0008006" key="6">
    <source>
        <dbReference type="Google" id="ProtNLM"/>
    </source>
</evidence>
<evidence type="ECO:0000256" key="1">
    <source>
        <dbReference type="SAM" id="SignalP"/>
    </source>
</evidence>
<feature type="signal peptide" evidence="1">
    <location>
        <begin position="1"/>
        <end position="22"/>
    </location>
</feature>
<evidence type="ECO:0000259" key="2">
    <source>
        <dbReference type="Pfam" id="PF06452"/>
    </source>
</evidence>
<dbReference type="EMBL" id="JABBXH010000004">
    <property type="protein sequence ID" value="NMP32500.1"/>
    <property type="molecule type" value="Genomic_DNA"/>
</dbReference>
<dbReference type="AlphaFoldDB" id="A0A7Y0LFZ4"/>
<keyword evidence="1" id="KW-0732">Signal</keyword>
<name>A0A7Y0LFZ4_9GAMM</name>
<dbReference type="CDD" id="cd09618">
    <property type="entry name" value="CBM9_like_2"/>
    <property type="match status" value="1"/>
</dbReference>
<evidence type="ECO:0000313" key="4">
    <source>
        <dbReference type="EMBL" id="NMP32500.1"/>
    </source>
</evidence>
<keyword evidence="5" id="KW-1185">Reference proteome</keyword>
<dbReference type="GO" id="GO:0030246">
    <property type="term" value="F:carbohydrate binding"/>
    <property type="evidence" value="ECO:0007669"/>
    <property type="project" value="InterPro"/>
</dbReference>
<gene>
    <name evidence="4" type="ORF">HII17_13100</name>
</gene>
<dbReference type="SUPFAM" id="SSF49344">
    <property type="entry name" value="CBD9-like"/>
    <property type="match status" value="1"/>
</dbReference>
<feature type="domain" description="Carbohydrate-binding" evidence="2">
    <location>
        <begin position="44"/>
        <end position="203"/>
    </location>
</feature>
<dbReference type="Proteomes" id="UP000568664">
    <property type="component" value="Unassembled WGS sequence"/>
</dbReference>
<dbReference type="Gene3D" id="2.60.40.1190">
    <property type="match status" value="1"/>
</dbReference>
<reference evidence="4 5" key="1">
    <citation type="submission" date="2020-04" db="EMBL/GenBank/DDBJ databases">
        <title>Thalassotalea sp. M1531, isolated from the surface of marine red alga.</title>
        <authorList>
            <person name="Pang L."/>
            <person name="Lu D.-C."/>
        </authorList>
    </citation>
    <scope>NUCLEOTIDE SEQUENCE [LARGE SCALE GENOMIC DNA]</scope>
    <source>
        <strain evidence="4 5">M1531</strain>
    </source>
</reference>
<dbReference type="InterPro" id="IPR010502">
    <property type="entry name" value="Carb-bd_dom_fam9"/>
</dbReference>
<dbReference type="Pfam" id="PF06452">
    <property type="entry name" value="CBM9_1"/>
    <property type="match status" value="1"/>
</dbReference>
<accession>A0A7Y0LFZ4</accession>